<dbReference type="EMBL" id="CP021252">
    <property type="protein sequence ID" value="ART20123.1"/>
    <property type="molecule type" value="Genomic_DNA"/>
</dbReference>
<gene>
    <name evidence="1" type="ORF">CBE89_00350</name>
</gene>
<dbReference type="KEGG" id="cstr:CBE89_00350"/>
<organism evidence="1 2">
    <name type="scientific">Corynebacterium striatum</name>
    <dbReference type="NCBI Taxonomy" id="43770"/>
    <lineage>
        <taxon>Bacteria</taxon>
        <taxon>Bacillati</taxon>
        <taxon>Actinomycetota</taxon>
        <taxon>Actinomycetes</taxon>
        <taxon>Mycobacteriales</taxon>
        <taxon>Corynebacteriaceae</taxon>
        <taxon>Corynebacterium</taxon>
    </lineage>
</organism>
<protein>
    <submittedName>
        <fullName evidence="1">Uncharacterized protein</fullName>
    </submittedName>
</protein>
<name>A0A2Z2IWM7_CORST</name>
<accession>A0A2Z2IWM7</accession>
<dbReference type="SUPFAM" id="SSF159941">
    <property type="entry name" value="MM3350-like"/>
    <property type="match status" value="1"/>
</dbReference>
<dbReference type="RefSeq" id="WP_086890353.1">
    <property type="nucleotide sequence ID" value="NZ_CP021252.1"/>
</dbReference>
<reference evidence="1 2" key="1">
    <citation type="submission" date="2017-05" db="EMBL/GenBank/DDBJ databases">
        <title>Complete genome sequence of Corynebacterium striatum KC-Na-1 isolated from Neophocaena asiaeorientalis in Korea.</title>
        <authorList>
            <person name="Kim J.H."/>
            <person name="Lee K."/>
        </authorList>
    </citation>
    <scope>NUCLEOTIDE SEQUENCE [LARGE SCALE GENOMIC DNA]</scope>
    <source>
        <strain evidence="1 2">KC-Na-01</strain>
    </source>
</reference>
<sequence>MSPEVTDLSQARAKRENSLVTLKREPLTVICQVSNVRAEAEVHRQIGFSDAFTFAELHRVLEVSFGLPDEDSPWHFYEHRDARGSRIDPEHQVSEFLWKEGDQVDYVWGLWDFSLVVAEIYPRDTGTPEALCVGGSGSFLEPFDLTAINAELTGQETIDEVLNIVVPPVRAIIERTKLFDFVPLLQALDLERPESLELPENPESTDNADTVRAGLDSLPREVTSEGQDAFWSMTLGLSCMGGRELTNSVAEATMEALGWLADDGASLSGEEIRELCAASLEELAAMGGYGADALAPVDRLDIYRALLRR</sequence>
<dbReference type="Gene3D" id="3.10.290.30">
    <property type="entry name" value="MM3350-like"/>
    <property type="match status" value="1"/>
</dbReference>
<dbReference type="InterPro" id="IPR024047">
    <property type="entry name" value="MM3350-like_sf"/>
</dbReference>
<proteinExistence type="predicted"/>
<dbReference type="Proteomes" id="UP000250197">
    <property type="component" value="Chromosome"/>
</dbReference>
<dbReference type="AlphaFoldDB" id="A0A2Z2IWM7"/>
<evidence type="ECO:0000313" key="2">
    <source>
        <dbReference type="Proteomes" id="UP000250197"/>
    </source>
</evidence>
<evidence type="ECO:0000313" key="1">
    <source>
        <dbReference type="EMBL" id="ART20123.1"/>
    </source>
</evidence>